<evidence type="ECO:0000256" key="4">
    <source>
        <dbReference type="ARBA" id="ARBA00022692"/>
    </source>
</evidence>
<evidence type="ECO:0000256" key="5">
    <source>
        <dbReference type="ARBA" id="ARBA00022989"/>
    </source>
</evidence>
<dbReference type="RefSeq" id="WP_213163244.1">
    <property type="nucleotide sequence ID" value="NZ_CP058214.1"/>
</dbReference>
<keyword evidence="6 7" id="KW-0472">Membrane</keyword>
<keyword evidence="4 7" id="KW-0812">Transmembrane</keyword>
<feature type="transmembrane region" description="Helical" evidence="7">
    <location>
        <begin position="12"/>
        <end position="29"/>
    </location>
</feature>
<keyword evidence="5 7" id="KW-1133">Transmembrane helix</keyword>
<name>A0A7S8C290_9HYPH</name>
<protein>
    <submittedName>
        <fullName evidence="9">Na+/H+ antiporter subunit B</fullName>
    </submittedName>
</protein>
<dbReference type="PANTHER" id="PTHR33932">
    <property type="entry name" value="NA(+)/H(+) ANTIPORTER SUBUNIT B"/>
    <property type="match status" value="1"/>
</dbReference>
<comment type="similarity">
    <text evidence="2">Belongs to the CPA3 antiporters (TC 2.A.63) subunit B family.</text>
</comment>
<feature type="transmembrane region" description="Helical" evidence="7">
    <location>
        <begin position="67"/>
        <end position="87"/>
    </location>
</feature>
<feature type="transmembrane region" description="Helical" evidence="7">
    <location>
        <begin position="107"/>
        <end position="134"/>
    </location>
</feature>
<dbReference type="GO" id="GO:0005886">
    <property type="term" value="C:plasma membrane"/>
    <property type="evidence" value="ECO:0007669"/>
    <property type="project" value="UniProtKB-SubCell"/>
</dbReference>
<dbReference type="EMBL" id="CP058214">
    <property type="protein sequence ID" value="QPC42017.1"/>
    <property type="molecule type" value="Genomic_DNA"/>
</dbReference>
<keyword evidence="10" id="KW-1185">Reference proteome</keyword>
<reference evidence="9 10" key="1">
    <citation type="submission" date="2020-06" db="EMBL/GenBank/DDBJ databases">
        <title>Genome sequence of 2 isolates from Red Sea Mangroves.</title>
        <authorList>
            <person name="Sefrji F."/>
            <person name="Michoud G."/>
            <person name="Merlino G."/>
            <person name="Daffonchio D."/>
        </authorList>
    </citation>
    <scope>NUCLEOTIDE SEQUENCE [LARGE SCALE GENOMIC DNA]</scope>
    <source>
        <strain evidence="9 10">R1DC25</strain>
    </source>
</reference>
<dbReference type="AlphaFoldDB" id="A0A7S8C290"/>
<feature type="domain" description="Na+/H+ antiporter MnhB subunit-related protein" evidence="8">
    <location>
        <begin position="5"/>
        <end position="128"/>
    </location>
</feature>
<accession>A0A7S8C290</accession>
<gene>
    <name evidence="9" type="ORF">HW532_04390</name>
</gene>
<dbReference type="Proteomes" id="UP000593594">
    <property type="component" value="Chromosome"/>
</dbReference>
<evidence type="ECO:0000313" key="10">
    <source>
        <dbReference type="Proteomes" id="UP000593594"/>
    </source>
</evidence>
<feature type="transmembrane region" description="Helical" evidence="7">
    <location>
        <begin position="35"/>
        <end position="55"/>
    </location>
</feature>
<dbReference type="PANTHER" id="PTHR33932:SF4">
    <property type="entry name" value="NA(+)_H(+) ANTIPORTER SUBUNIT B"/>
    <property type="match status" value="1"/>
</dbReference>
<evidence type="ECO:0000259" key="8">
    <source>
        <dbReference type="Pfam" id="PF04039"/>
    </source>
</evidence>
<sequence>MNTLILRTITPLLTALMVLFSIFVLLRGHNEPGGGFIAGLIAASAFALYGIACGVQPVRRALLFHPISISGLGMFLAALSGLPSALVNSPYLTGLWWVPELSEGTKVALSTPLIFDIGVWLVVVGAITGIALALEEKDYG</sequence>
<comment type="subcellular location">
    <subcellularLocation>
        <location evidence="1">Cell membrane</location>
        <topology evidence="1">Multi-pass membrane protein</topology>
    </subcellularLocation>
</comment>
<dbReference type="NCBIfam" id="NF009223">
    <property type="entry name" value="PRK12573.1"/>
    <property type="match status" value="1"/>
</dbReference>
<keyword evidence="3" id="KW-1003">Cell membrane</keyword>
<dbReference type="InterPro" id="IPR007182">
    <property type="entry name" value="MnhB"/>
</dbReference>
<proteinExistence type="inferred from homology"/>
<evidence type="ECO:0000256" key="3">
    <source>
        <dbReference type="ARBA" id="ARBA00022475"/>
    </source>
</evidence>
<organism evidence="9 10">
    <name type="scientific">Kaustia mangrovi</name>
    <dbReference type="NCBI Taxonomy" id="2593653"/>
    <lineage>
        <taxon>Bacteria</taxon>
        <taxon>Pseudomonadati</taxon>
        <taxon>Pseudomonadota</taxon>
        <taxon>Alphaproteobacteria</taxon>
        <taxon>Hyphomicrobiales</taxon>
        <taxon>Parvibaculaceae</taxon>
        <taxon>Kaustia</taxon>
    </lineage>
</organism>
<dbReference type="NCBIfam" id="NF009163">
    <property type="entry name" value="PRK12509.1"/>
    <property type="match status" value="1"/>
</dbReference>
<evidence type="ECO:0000256" key="6">
    <source>
        <dbReference type="ARBA" id="ARBA00023136"/>
    </source>
</evidence>
<evidence type="ECO:0000313" key="9">
    <source>
        <dbReference type="EMBL" id="QPC42017.1"/>
    </source>
</evidence>
<evidence type="ECO:0000256" key="2">
    <source>
        <dbReference type="ARBA" id="ARBA00009425"/>
    </source>
</evidence>
<evidence type="ECO:0000256" key="7">
    <source>
        <dbReference type="SAM" id="Phobius"/>
    </source>
</evidence>
<dbReference type="KEGG" id="kmn:HW532_04390"/>
<evidence type="ECO:0000256" key="1">
    <source>
        <dbReference type="ARBA" id="ARBA00004651"/>
    </source>
</evidence>
<dbReference type="InterPro" id="IPR050622">
    <property type="entry name" value="CPA3_antiporter_subunitB"/>
</dbReference>
<dbReference type="Pfam" id="PF04039">
    <property type="entry name" value="MnhB"/>
    <property type="match status" value="1"/>
</dbReference>